<dbReference type="AlphaFoldDB" id="J4GN80"/>
<dbReference type="InterPro" id="IPR036322">
    <property type="entry name" value="WD40_repeat_dom_sf"/>
</dbReference>
<keyword evidence="6" id="KW-1185">Reference proteome</keyword>
<proteinExistence type="predicted"/>
<keyword evidence="1 3" id="KW-0853">WD repeat</keyword>
<sequence>MTNTGDGSSEDIQFFGFERTDITQSKYHMRKFDEEGVIFTGYRNSKDWSSHRQQDRDMSFPRTKPTEIISLLSDEEDEAPAPAPSTSATVPLRQSNLKSATAPVVQKAEGGSSARKHVSVSRRVPWLPSASSQLVPPSRSSASREIHIIESSDEDSPPLTLDGCPVVQVDPTHPAHPDAENSEEEYSVIHSALDLNVESNWTGRGGGKSVIDIQSNNLPDVAALTISPSSHKISVCSSQTYSSIHYEDMGLLGNTDSCVSPSLVEEFIWTQICSSHSLIPVAKRNDTLSTLLSLQSTNTIPYAPGAIQKITQSGGLIAIASSVWNGGMEDGEAGPYNSGGALKVLVEGECYILPAHEDQADMTQGRMMVLISITNFNPACPLTLVSAGTDRALQIWDCESVLDGKGPQLMETSNILFKPGEPLLAMGGWDGCIYLSPITLKTRGKACLYLAPEIEHEVADLAWGHSATSNLLFASSCPIVSRMMDDYSGHHKAFDTLTDQVVCTFSVSESGEQIALNDAGTTLAMATHSSESLSSLWLFDCQHLLSDPVCKIDLEPSTSNIISQVSFSTGGIYLAVARADNTVVVYDSRFLSREPLHVFTHNQGTLTSTGDFGVVGSYWIEGLRGTRLVTGGADGCVRLWDVRTASDDPLNGTAIVQCEYDIGYFTLGDLSRGEKPLVV</sequence>
<dbReference type="SUPFAM" id="SSF50978">
    <property type="entry name" value="WD40 repeat-like"/>
    <property type="match status" value="1"/>
</dbReference>
<dbReference type="HOGENOM" id="CLU_018983_0_0_1"/>
<dbReference type="EMBL" id="HE797010">
    <property type="protein sequence ID" value="CCM00925.1"/>
    <property type="molecule type" value="Genomic_DNA"/>
</dbReference>
<feature type="region of interest" description="Disordered" evidence="4">
    <location>
        <begin position="73"/>
        <end position="117"/>
    </location>
</feature>
<dbReference type="Proteomes" id="UP000006352">
    <property type="component" value="Unassembled WGS sequence"/>
</dbReference>
<dbReference type="PANTHER" id="PTHR22847">
    <property type="entry name" value="WD40 REPEAT PROTEIN"/>
    <property type="match status" value="1"/>
</dbReference>
<protein>
    <submittedName>
        <fullName evidence="5">Uncharacterized protein</fullName>
    </submittedName>
</protein>
<dbReference type="RefSeq" id="XP_012180208.1">
    <property type="nucleotide sequence ID" value="XM_012324818.1"/>
</dbReference>
<feature type="repeat" description="WD" evidence="3">
    <location>
        <begin position="625"/>
        <end position="644"/>
    </location>
</feature>
<dbReference type="PROSITE" id="PS50082">
    <property type="entry name" value="WD_REPEATS_2"/>
    <property type="match status" value="1"/>
</dbReference>
<dbReference type="SMART" id="SM00320">
    <property type="entry name" value="WD40"/>
    <property type="match status" value="3"/>
</dbReference>
<dbReference type="InterPro" id="IPR019775">
    <property type="entry name" value="WD40_repeat_CS"/>
</dbReference>
<dbReference type="InterPro" id="IPR001680">
    <property type="entry name" value="WD40_rpt"/>
</dbReference>
<dbReference type="STRING" id="599839.J4GN80"/>
<dbReference type="GeneID" id="24095836"/>
<keyword evidence="2" id="KW-0677">Repeat</keyword>
<dbReference type="InterPro" id="IPR015943">
    <property type="entry name" value="WD40/YVTN_repeat-like_dom_sf"/>
</dbReference>
<reference evidence="5 6" key="1">
    <citation type="journal article" date="2012" name="Appl. Environ. Microbiol.">
        <title>Short-read sequencing for genomic analysis of the brown rot fungus Fibroporia radiculosa.</title>
        <authorList>
            <person name="Tang J.D."/>
            <person name="Perkins A.D."/>
            <person name="Sonstegard T.S."/>
            <person name="Schroeder S.G."/>
            <person name="Burgess S.C."/>
            <person name="Diehl S.V."/>
        </authorList>
    </citation>
    <scope>NUCLEOTIDE SEQUENCE [LARGE SCALE GENOMIC DNA]</scope>
    <source>
        <strain evidence="5 6">TFFH 294</strain>
    </source>
</reference>
<dbReference type="InParanoid" id="J4GN80"/>
<evidence type="ECO:0000256" key="3">
    <source>
        <dbReference type="PROSITE-ProRule" id="PRU00221"/>
    </source>
</evidence>
<evidence type="ECO:0000256" key="1">
    <source>
        <dbReference type="ARBA" id="ARBA00022574"/>
    </source>
</evidence>
<organism evidence="5 6">
    <name type="scientific">Fibroporia radiculosa</name>
    <dbReference type="NCBI Taxonomy" id="599839"/>
    <lineage>
        <taxon>Eukaryota</taxon>
        <taxon>Fungi</taxon>
        <taxon>Dikarya</taxon>
        <taxon>Basidiomycota</taxon>
        <taxon>Agaricomycotina</taxon>
        <taxon>Agaricomycetes</taxon>
        <taxon>Polyporales</taxon>
        <taxon>Fibroporiaceae</taxon>
        <taxon>Fibroporia</taxon>
    </lineage>
</organism>
<dbReference type="PROSITE" id="PS00678">
    <property type="entry name" value="WD_REPEATS_1"/>
    <property type="match status" value="1"/>
</dbReference>
<dbReference type="OrthoDB" id="10248252at2759"/>
<dbReference type="PANTHER" id="PTHR22847:SF637">
    <property type="entry name" value="WD REPEAT DOMAIN 5B"/>
    <property type="match status" value="1"/>
</dbReference>
<dbReference type="Pfam" id="PF00400">
    <property type="entry name" value="WD40"/>
    <property type="match status" value="2"/>
</dbReference>
<dbReference type="Gene3D" id="2.130.10.10">
    <property type="entry name" value="YVTN repeat-like/Quinoprotein amine dehydrogenase"/>
    <property type="match status" value="1"/>
</dbReference>
<dbReference type="GO" id="GO:1990234">
    <property type="term" value="C:transferase complex"/>
    <property type="evidence" value="ECO:0007669"/>
    <property type="project" value="UniProtKB-ARBA"/>
</dbReference>
<evidence type="ECO:0000313" key="5">
    <source>
        <dbReference type="EMBL" id="CCM00925.1"/>
    </source>
</evidence>
<name>J4GN80_9APHY</name>
<evidence type="ECO:0000256" key="2">
    <source>
        <dbReference type="ARBA" id="ARBA00022737"/>
    </source>
</evidence>
<evidence type="ECO:0000313" key="6">
    <source>
        <dbReference type="Proteomes" id="UP000006352"/>
    </source>
</evidence>
<gene>
    <name evidence="5" type="ORF">FIBRA_02972</name>
</gene>
<evidence type="ECO:0000256" key="4">
    <source>
        <dbReference type="SAM" id="MobiDB-lite"/>
    </source>
</evidence>
<accession>J4GN80</accession>